<evidence type="ECO:0000259" key="2">
    <source>
        <dbReference type="Pfam" id="PF07539"/>
    </source>
</evidence>
<feature type="compositionally biased region" description="Acidic residues" evidence="1">
    <location>
        <begin position="634"/>
        <end position="647"/>
    </location>
</feature>
<dbReference type="SUPFAM" id="SSF48371">
    <property type="entry name" value="ARM repeat"/>
    <property type="match status" value="1"/>
</dbReference>
<feature type="region of interest" description="Disordered" evidence="1">
    <location>
        <begin position="524"/>
        <end position="543"/>
    </location>
</feature>
<evidence type="ECO:0000256" key="1">
    <source>
        <dbReference type="SAM" id="MobiDB-lite"/>
    </source>
</evidence>
<sequence length="826" mass="93192">ALSVAWRKLGPTTNRGVSLPWDAVRDALDHMVQAAASYVDKEHFLVLWESLQVSAEQLSDVVGRTDEVTCGAVEQLERLLFVLHTLVSHRDGAKVTEPEIICKMSVQLIESSFRSASCSRLLLQITSSLLLGEDISLPNVLIQETVQKIFSSRLEQDLILEFTKEMFTMNQFEQLFLPSLLRFTAGLFGCGNATSRHSALDVLVSLILAKAPPPTDGSMAFETYPLLFTGQNISSKGAEQQMVPELVLSLIKLPEEQPITDLSLPWAALVLLPHLRPLSPAAVLPAVAAFVNHLLRDIEAEKMGRAALFVARQALSCLLSLDCSAQLLSLVSVDKVYLVLRRFPTDVSALLLGDLYHTRLSLSGVSEHLSHSALLEIYEMLHSNLSSNVSKIRLLTLRIFSQFEAEIPPLTEDEETLKAQSVFAICLLAELVPASVQDYREKLLHLRKLRHDLVQRSLPRGPPGTFPQVPLRYLISMLFVNFRPLWDAVIELIVSHARGMENKDFWRVYYEHLEMVAELAEKELDVTDEDDREEDSGPRDEAGCDVIESGDVGVLFLDQLKLTSNSNERTDFPNFRSLLWRAMAQFPDRVEPRSRELSPLLLRFIRNEFYPADMLVAPTQDLRKRSEAVHEESEMALEEEDEEEKEEEASKQQRKALPRRAAAKQLIAHLKVFAKFTNPRSLYLESSLSELYNQLLCHQDQQIQRVALECVLTYKDPNIVPYKENLERLLDDKHFKEEIVHFNISEETGVVDASHRGRLIPLLMRILFGRLRSKAGSKFQGKASAATRSSIILRFLAGSQSQELGMFIDLLLEPLCHYSQGMGPDL</sequence>
<name>A0ABU7ARU1_9TELE</name>
<gene>
    <name evidence="3" type="ORF">ATANTOWER_016731</name>
</gene>
<dbReference type="EMBL" id="JAHUTI010023127">
    <property type="protein sequence ID" value="MED6240145.1"/>
    <property type="molecule type" value="Genomic_DNA"/>
</dbReference>
<dbReference type="PANTHER" id="PTHR17695">
    <property type="entry name" value="SMALL SUBUNIT PROCESSOME COMPONENT 20 HOMOLOG"/>
    <property type="match status" value="1"/>
</dbReference>
<dbReference type="Pfam" id="PF07539">
    <property type="entry name" value="UTP20_N"/>
    <property type="match status" value="1"/>
</dbReference>
<feature type="domain" description="U3 small nucleolar RNA-associated protein 20 N-terminal" evidence="2">
    <location>
        <begin position="661"/>
        <end position="819"/>
    </location>
</feature>
<feature type="region of interest" description="Disordered" evidence="1">
    <location>
        <begin position="625"/>
        <end position="656"/>
    </location>
</feature>
<keyword evidence="4" id="KW-1185">Reference proteome</keyword>
<dbReference type="Proteomes" id="UP001345963">
    <property type="component" value="Unassembled WGS sequence"/>
</dbReference>
<dbReference type="InterPro" id="IPR016024">
    <property type="entry name" value="ARM-type_fold"/>
</dbReference>
<evidence type="ECO:0000313" key="3">
    <source>
        <dbReference type="EMBL" id="MED6240145.1"/>
    </source>
</evidence>
<accession>A0ABU7ARU1</accession>
<comment type="caution">
    <text evidence="3">The sequence shown here is derived from an EMBL/GenBank/DDBJ whole genome shotgun (WGS) entry which is preliminary data.</text>
</comment>
<organism evidence="3 4">
    <name type="scientific">Ataeniobius toweri</name>
    <dbReference type="NCBI Taxonomy" id="208326"/>
    <lineage>
        <taxon>Eukaryota</taxon>
        <taxon>Metazoa</taxon>
        <taxon>Chordata</taxon>
        <taxon>Craniata</taxon>
        <taxon>Vertebrata</taxon>
        <taxon>Euteleostomi</taxon>
        <taxon>Actinopterygii</taxon>
        <taxon>Neopterygii</taxon>
        <taxon>Teleostei</taxon>
        <taxon>Neoteleostei</taxon>
        <taxon>Acanthomorphata</taxon>
        <taxon>Ovalentaria</taxon>
        <taxon>Atherinomorphae</taxon>
        <taxon>Cyprinodontiformes</taxon>
        <taxon>Goodeidae</taxon>
        <taxon>Ataeniobius</taxon>
    </lineage>
</organism>
<dbReference type="InterPro" id="IPR011430">
    <property type="entry name" value="UTP20_N"/>
</dbReference>
<reference evidence="3 4" key="1">
    <citation type="submission" date="2021-07" db="EMBL/GenBank/DDBJ databases">
        <authorList>
            <person name="Palmer J.M."/>
        </authorList>
    </citation>
    <scope>NUCLEOTIDE SEQUENCE [LARGE SCALE GENOMIC DNA]</scope>
    <source>
        <strain evidence="3 4">AT_MEX2019</strain>
        <tissue evidence="3">Muscle</tissue>
    </source>
</reference>
<dbReference type="PANTHER" id="PTHR17695:SF11">
    <property type="entry name" value="SMALL SUBUNIT PROCESSOME COMPONENT 20 HOMOLOG"/>
    <property type="match status" value="1"/>
</dbReference>
<protein>
    <recommendedName>
        <fullName evidence="2">U3 small nucleolar RNA-associated protein 20 N-terminal domain-containing protein</fullName>
    </recommendedName>
</protein>
<dbReference type="InterPro" id="IPR052575">
    <property type="entry name" value="SSU_processome_comp_20"/>
</dbReference>
<feature type="non-terminal residue" evidence="3">
    <location>
        <position position="1"/>
    </location>
</feature>
<proteinExistence type="predicted"/>
<evidence type="ECO:0000313" key="4">
    <source>
        <dbReference type="Proteomes" id="UP001345963"/>
    </source>
</evidence>